<protein>
    <submittedName>
        <fullName evidence="1">Uncharacterized protein</fullName>
    </submittedName>
</protein>
<comment type="caution">
    <text evidence="1">The sequence shown here is derived from an EMBL/GenBank/DDBJ whole genome shotgun (WGS) entry which is preliminary data.</text>
</comment>
<reference evidence="1 2" key="1">
    <citation type="submission" date="2024-03" db="EMBL/GenBank/DDBJ databases">
        <title>Bacilli Hybrid Assemblies.</title>
        <authorList>
            <person name="Kovac J."/>
        </authorList>
    </citation>
    <scope>NUCLEOTIDE SEQUENCE [LARGE SCALE GENOMIC DNA]</scope>
    <source>
        <strain evidence="1 2">FSL R7-0666</strain>
    </source>
</reference>
<evidence type="ECO:0000313" key="1">
    <source>
        <dbReference type="EMBL" id="MEN0643349.1"/>
    </source>
</evidence>
<accession>A0ABU9VHG8</accession>
<dbReference type="RefSeq" id="WP_343130288.1">
    <property type="nucleotide sequence ID" value="NZ_JBCITK010000001.1"/>
</dbReference>
<proteinExistence type="predicted"/>
<evidence type="ECO:0000313" key="2">
    <source>
        <dbReference type="Proteomes" id="UP001418796"/>
    </source>
</evidence>
<organism evidence="1 2">
    <name type="scientific">Alkalicoccobacillus gibsonii</name>
    <dbReference type="NCBI Taxonomy" id="79881"/>
    <lineage>
        <taxon>Bacteria</taxon>
        <taxon>Bacillati</taxon>
        <taxon>Bacillota</taxon>
        <taxon>Bacilli</taxon>
        <taxon>Bacillales</taxon>
        <taxon>Bacillaceae</taxon>
        <taxon>Alkalicoccobacillus</taxon>
    </lineage>
</organism>
<keyword evidence="2" id="KW-1185">Reference proteome</keyword>
<name>A0ABU9VHG8_9BACI</name>
<dbReference type="Proteomes" id="UP001418796">
    <property type="component" value="Unassembled WGS sequence"/>
</dbReference>
<dbReference type="EMBL" id="JBCITK010000001">
    <property type="protein sequence ID" value="MEN0643349.1"/>
    <property type="molecule type" value="Genomic_DNA"/>
</dbReference>
<gene>
    <name evidence="1" type="ORF">MKY91_09350</name>
</gene>
<sequence>MKEVILTQEQLEERLAYWQEKLRLRDWIISIRKGTPKEVGKDASANVQAIFSNKSASILVLHEEQYPSIEGEGFPRRRKTHG</sequence>